<comment type="caution">
    <text evidence="1">The sequence shown here is derived from an EMBL/GenBank/DDBJ whole genome shotgun (WGS) entry which is preliminary data.</text>
</comment>
<dbReference type="EMBL" id="JAOWRF010000236">
    <property type="protein sequence ID" value="MCV3215053.1"/>
    <property type="molecule type" value="Genomic_DNA"/>
</dbReference>
<gene>
    <name evidence="1" type="ORF">OGM63_16295</name>
</gene>
<proteinExistence type="predicted"/>
<keyword evidence="2" id="KW-1185">Reference proteome</keyword>
<organism evidence="1 2">
    <name type="scientific">Plectonema radiosum NIES-515</name>
    <dbReference type="NCBI Taxonomy" id="2986073"/>
    <lineage>
        <taxon>Bacteria</taxon>
        <taxon>Bacillati</taxon>
        <taxon>Cyanobacteriota</taxon>
        <taxon>Cyanophyceae</taxon>
        <taxon>Oscillatoriophycideae</taxon>
        <taxon>Oscillatoriales</taxon>
        <taxon>Microcoleaceae</taxon>
        <taxon>Plectonema</taxon>
    </lineage>
</organism>
<sequence>MVVYHYNAKLAMPFRKDNKYCWEPEGEKALDSKPICFKLSSEAKEQLKAIPDWQKKLRDALPELIVQWSSEESGDSSSTNIPQ</sequence>
<name>A0ABT3B106_9CYAN</name>
<dbReference type="Proteomes" id="UP001526143">
    <property type="component" value="Unassembled WGS sequence"/>
</dbReference>
<reference evidence="1 2" key="1">
    <citation type="submission" date="2022-10" db="EMBL/GenBank/DDBJ databases">
        <title>Identification of biosynthetic pathway for the production of the potent trypsin inhibitor radiosumin.</title>
        <authorList>
            <person name="Fewer D.P."/>
            <person name="Delbaje E."/>
            <person name="Ouyang X."/>
            <person name="Agostino P.D."/>
            <person name="Wahlsten M."/>
            <person name="Jokela J."/>
            <person name="Permi P."/>
            <person name="Haapaniemi E."/>
            <person name="Koistinen H."/>
        </authorList>
    </citation>
    <scope>NUCLEOTIDE SEQUENCE [LARGE SCALE GENOMIC DNA]</scope>
    <source>
        <strain evidence="1 2">NIES-515</strain>
    </source>
</reference>
<evidence type="ECO:0000313" key="2">
    <source>
        <dbReference type="Proteomes" id="UP001526143"/>
    </source>
</evidence>
<accession>A0ABT3B106</accession>
<dbReference type="RefSeq" id="WP_263746638.1">
    <property type="nucleotide sequence ID" value="NZ_JAOWRF010000236.1"/>
</dbReference>
<evidence type="ECO:0000313" key="1">
    <source>
        <dbReference type="EMBL" id="MCV3215053.1"/>
    </source>
</evidence>
<protein>
    <submittedName>
        <fullName evidence="1">Uncharacterized protein</fullName>
    </submittedName>
</protein>